<sequence length="272" mass="29434">MSDPAPRRLRLALHQRPLGMLPPVAFLTALRAQAQQAARLGADLLMLPEMVVSGYNIGAEAIERAAFPVDGELMAEVATIARTANLGLLLGYPERAADGIYSTAVLIDRAGQIRLNYRKQHLFGDVDRAVFAAGDKPSIALLDGIKVGLLICYDVEFPEAVRALALAGAELILVPTALMRPFEIVPRAMISCRAYENGVFMAYCNCTGAEGDFVYLGESCIVGPDGRFLAKADALPTMIMAELEIDAAIARARSVSPYLQDRRPELYRNLVA</sequence>
<reference evidence="3 4" key="1">
    <citation type="submission" date="2017-06" db="EMBL/GenBank/DDBJ databases">
        <authorList>
            <person name="Kim H.J."/>
            <person name="Triplett B.A."/>
        </authorList>
    </citation>
    <scope>NUCLEOTIDE SEQUENCE [LARGE SCALE GENOMIC DNA]</scope>
    <source>
        <strain evidence="3 4">B29T1</strain>
    </source>
</reference>
<dbReference type="CDD" id="cd07576">
    <property type="entry name" value="R-amidase_like"/>
    <property type="match status" value="1"/>
</dbReference>
<dbReference type="InterPro" id="IPR044083">
    <property type="entry name" value="RamA-like"/>
</dbReference>
<dbReference type="AlphaFoldDB" id="A0A212RL93"/>
<keyword evidence="4" id="KW-1185">Reference proteome</keyword>
<dbReference type="InterPro" id="IPR036526">
    <property type="entry name" value="C-N_Hydrolase_sf"/>
</dbReference>
<dbReference type="RefSeq" id="WP_088562169.1">
    <property type="nucleotide sequence ID" value="NZ_FYEH01000010.1"/>
</dbReference>
<dbReference type="PROSITE" id="PS01227">
    <property type="entry name" value="UPF0012"/>
    <property type="match status" value="1"/>
</dbReference>
<evidence type="ECO:0000313" key="3">
    <source>
        <dbReference type="EMBL" id="SNB73248.1"/>
    </source>
</evidence>
<dbReference type="PROSITE" id="PS50263">
    <property type="entry name" value="CN_HYDROLASE"/>
    <property type="match status" value="1"/>
</dbReference>
<dbReference type="InterPro" id="IPR003010">
    <property type="entry name" value="C-N_Hydrolase"/>
</dbReference>
<evidence type="ECO:0000256" key="1">
    <source>
        <dbReference type="ARBA" id="ARBA00010613"/>
    </source>
</evidence>
<dbReference type="OrthoDB" id="9803803at2"/>
<dbReference type="SUPFAM" id="SSF56317">
    <property type="entry name" value="Carbon-nitrogen hydrolase"/>
    <property type="match status" value="1"/>
</dbReference>
<dbReference type="EMBL" id="FYEH01000010">
    <property type="protein sequence ID" value="SNB73248.1"/>
    <property type="molecule type" value="Genomic_DNA"/>
</dbReference>
<dbReference type="Proteomes" id="UP000197065">
    <property type="component" value="Unassembled WGS sequence"/>
</dbReference>
<protein>
    <submittedName>
        <fullName evidence="3">5-aminopentanamidase</fullName>
    </submittedName>
</protein>
<dbReference type="PANTHER" id="PTHR23088">
    <property type="entry name" value="NITRILASE-RELATED"/>
    <property type="match status" value="1"/>
</dbReference>
<gene>
    <name evidence="3" type="ORF">SAMN07250955_11093</name>
</gene>
<name>A0A212RL93_9PROT</name>
<comment type="similarity">
    <text evidence="1">Belongs to the carbon-nitrogen hydrolase superfamily. NIT1/NIT2 family.</text>
</comment>
<evidence type="ECO:0000313" key="4">
    <source>
        <dbReference type="Proteomes" id="UP000197065"/>
    </source>
</evidence>
<organism evidence="3 4">
    <name type="scientific">Arboricoccus pini</name>
    <dbReference type="NCBI Taxonomy" id="1963835"/>
    <lineage>
        <taxon>Bacteria</taxon>
        <taxon>Pseudomonadati</taxon>
        <taxon>Pseudomonadota</taxon>
        <taxon>Alphaproteobacteria</taxon>
        <taxon>Geminicoccales</taxon>
        <taxon>Geminicoccaceae</taxon>
        <taxon>Arboricoccus</taxon>
    </lineage>
</organism>
<feature type="domain" description="CN hydrolase" evidence="2">
    <location>
        <begin position="9"/>
        <end position="245"/>
    </location>
</feature>
<dbReference type="PANTHER" id="PTHR23088:SF27">
    <property type="entry name" value="DEAMINATED GLUTATHIONE AMIDASE"/>
    <property type="match status" value="1"/>
</dbReference>
<proteinExistence type="inferred from homology"/>
<dbReference type="Gene3D" id="3.60.110.10">
    <property type="entry name" value="Carbon-nitrogen hydrolase"/>
    <property type="match status" value="1"/>
</dbReference>
<dbReference type="GO" id="GO:0016787">
    <property type="term" value="F:hydrolase activity"/>
    <property type="evidence" value="ECO:0007669"/>
    <property type="project" value="InterPro"/>
</dbReference>
<accession>A0A212RL93</accession>
<evidence type="ECO:0000259" key="2">
    <source>
        <dbReference type="PROSITE" id="PS50263"/>
    </source>
</evidence>
<dbReference type="Pfam" id="PF00795">
    <property type="entry name" value="CN_hydrolase"/>
    <property type="match status" value="1"/>
</dbReference>
<dbReference type="InterPro" id="IPR001110">
    <property type="entry name" value="UPF0012_CS"/>
</dbReference>